<dbReference type="EMBL" id="JAHXCT010000001">
    <property type="protein sequence ID" value="MBW4768184.1"/>
    <property type="molecule type" value="Genomic_DNA"/>
</dbReference>
<gene>
    <name evidence="2" type="ORF">KZO38_00160</name>
</gene>
<dbReference type="Proteomes" id="UP000788426">
    <property type="component" value="Unassembled WGS sequence"/>
</dbReference>
<keyword evidence="3" id="KW-1185">Reference proteome</keyword>
<reference evidence="2 3" key="1">
    <citation type="submission" date="2021-07" db="EMBL/GenBank/DDBJ databases">
        <title>Genomic diversity and antimicrobial resistance of Prevotella spp. isolated from chronic lung disease airways.</title>
        <authorList>
            <person name="Webb K.A."/>
            <person name="Olagoke O.S."/>
            <person name="Baird T."/>
            <person name="Neill J."/>
            <person name="Pham A."/>
            <person name="Wells T.J."/>
            <person name="Ramsay K.A."/>
            <person name="Bell S.C."/>
            <person name="Sarovich D.S."/>
            <person name="Price E.P."/>
        </authorList>
    </citation>
    <scope>NUCLEOTIDE SEQUENCE [LARGE SCALE GENOMIC DNA]</scope>
    <source>
        <strain evidence="2 3">SCHI0011.S.12</strain>
    </source>
</reference>
<keyword evidence="1" id="KW-0472">Membrane</keyword>
<feature type="transmembrane region" description="Helical" evidence="1">
    <location>
        <begin position="104"/>
        <end position="129"/>
    </location>
</feature>
<proteinExistence type="predicted"/>
<protein>
    <recommendedName>
        <fullName evidence="4">ATP synthase protein I</fullName>
    </recommendedName>
</protein>
<feature type="transmembrane region" description="Helical" evidence="1">
    <location>
        <begin position="41"/>
        <end position="64"/>
    </location>
</feature>
<sequence length="136" mass="15587">MSDWNLNKVSSRFRKISIGIIAGLSLLLLLLSNVFSEFNFIHGILVGAVYSIIFSTAYLESWRAVTIKTPSATTKFYLVFMALRFILGALVILSYCLLNNKREAIISFVTVFSVYYLVMMIFETSYFVIIEQKKIR</sequence>
<evidence type="ECO:0000313" key="3">
    <source>
        <dbReference type="Proteomes" id="UP000788426"/>
    </source>
</evidence>
<feature type="transmembrane region" description="Helical" evidence="1">
    <location>
        <begin position="76"/>
        <end position="98"/>
    </location>
</feature>
<keyword evidence="1" id="KW-1133">Transmembrane helix</keyword>
<evidence type="ECO:0008006" key="4">
    <source>
        <dbReference type="Google" id="ProtNLM"/>
    </source>
</evidence>
<feature type="transmembrane region" description="Helical" evidence="1">
    <location>
        <begin position="16"/>
        <end position="35"/>
    </location>
</feature>
<keyword evidence="1" id="KW-0812">Transmembrane</keyword>
<evidence type="ECO:0000313" key="2">
    <source>
        <dbReference type="EMBL" id="MBW4768184.1"/>
    </source>
</evidence>
<evidence type="ECO:0000256" key="1">
    <source>
        <dbReference type="SAM" id="Phobius"/>
    </source>
</evidence>
<dbReference type="RefSeq" id="WP_219478809.1">
    <property type="nucleotide sequence ID" value="NZ_JAHXCT010000001.1"/>
</dbReference>
<comment type="caution">
    <text evidence="2">The sequence shown here is derived from an EMBL/GenBank/DDBJ whole genome shotgun (WGS) entry which is preliminary data.</text>
</comment>
<accession>A0ABS6YBT3</accession>
<organism evidence="2 3">
    <name type="scientific">Hoylesella nanceiensis</name>
    <dbReference type="NCBI Taxonomy" id="425941"/>
    <lineage>
        <taxon>Bacteria</taxon>
        <taxon>Pseudomonadati</taxon>
        <taxon>Bacteroidota</taxon>
        <taxon>Bacteroidia</taxon>
        <taxon>Bacteroidales</taxon>
        <taxon>Prevotellaceae</taxon>
        <taxon>Hoylesella</taxon>
    </lineage>
</organism>
<name>A0ABS6YBT3_9BACT</name>